<protein>
    <submittedName>
        <fullName evidence="1">(spotted green pufferfish) hypothetical protein</fullName>
    </submittedName>
</protein>
<dbReference type="KEGG" id="tng:GSTEN00032154G001"/>
<organism evidence="1">
    <name type="scientific">Tetraodon nigroviridis</name>
    <name type="common">Spotted green pufferfish</name>
    <name type="synonym">Chelonodon nigroviridis</name>
    <dbReference type="NCBI Taxonomy" id="99883"/>
    <lineage>
        <taxon>Eukaryota</taxon>
        <taxon>Metazoa</taxon>
        <taxon>Chordata</taxon>
        <taxon>Craniata</taxon>
        <taxon>Vertebrata</taxon>
        <taxon>Euteleostomi</taxon>
        <taxon>Actinopterygii</taxon>
        <taxon>Neopterygii</taxon>
        <taxon>Teleostei</taxon>
        <taxon>Neoteleostei</taxon>
        <taxon>Acanthomorphata</taxon>
        <taxon>Eupercaria</taxon>
        <taxon>Tetraodontiformes</taxon>
        <taxon>Tetradontoidea</taxon>
        <taxon>Tetraodontidae</taxon>
        <taxon>Tetraodon</taxon>
    </lineage>
</organism>
<evidence type="ECO:0000313" key="1">
    <source>
        <dbReference type="EMBL" id="CAG10493.1"/>
    </source>
</evidence>
<reference evidence="1" key="1">
    <citation type="journal article" date="2004" name="Nature">
        <title>Genome duplication in the teleost fish Tetraodon nigroviridis reveals the early vertebrate proto-karyotype.</title>
        <authorList>
            <person name="Jaillon O."/>
            <person name="Aury J.-M."/>
            <person name="Brunet F."/>
            <person name="Petit J.-L."/>
            <person name="Stange-Thomann N."/>
            <person name="Mauceli E."/>
            <person name="Bouneau L."/>
            <person name="Fischer C."/>
            <person name="Ozouf-Costaz C."/>
            <person name="Bernot A."/>
            <person name="Nicaud S."/>
            <person name="Jaffe D."/>
            <person name="Fisher S."/>
            <person name="Lutfalla G."/>
            <person name="Dossat C."/>
            <person name="Segurens B."/>
            <person name="Dasilva C."/>
            <person name="Salanoubat M."/>
            <person name="Levy M."/>
            <person name="Boudet N."/>
            <person name="Castellano S."/>
            <person name="Anthouard V."/>
            <person name="Jubin C."/>
            <person name="Castelli V."/>
            <person name="Katinka M."/>
            <person name="Vacherie B."/>
            <person name="Biemont C."/>
            <person name="Skalli Z."/>
            <person name="Cattolico L."/>
            <person name="Poulain J."/>
            <person name="De Berardinis V."/>
            <person name="Cruaud C."/>
            <person name="Duprat S."/>
            <person name="Brottier P."/>
            <person name="Coutanceau J.-P."/>
            <person name="Gouzy J."/>
            <person name="Parra G."/>
            <person name="Lardier G."/>
            <person name="Chapple C."/>
            <person name="McKernan K.J."/>
            <person name="McEwan P."/>
            <person name="Bosak S."/>
            <person name="Kellis M."/>
            <person name="Volff J.-N."/>
            <person name="Guigo R."/>
            <person name="Zody M.C."/>
            <person name="Mesirov J."/>
            <person name="Lindblad-Toh K."/>
            <person name="Birren B."/>
            <person name="Nusbaum C."/>
            <person name="Kahn D."/>
            <person name="Robinson-Rechavi M."/>
            <person name="Laudet V."/>
            <person name="Schachter V."/>
            <person name="Quetier F."/>
            <person name="Saurin W."/>
            <person name="Scarpelli C."/>
            <person name="Wincker P."/>
            <person name="Lander E.S."/>
            <person name="Weissenbach J."/>
            <person name="Roest Crollius H."/>
        </authorList>
    </citation>
    <scope>NUCLEOTIDE SEQUENCE [LARGE SCALE GENOMIC DNA]</scope>
</reference>
<sequence length="162" mass="17829">MELLDMEQGCKPEISTNAENTQSLKSRLCQIYHTDRPKPSTPVYLQLPIGAEPESKRKQAELASEPELVSLRLSLQSFNTSGPPSGILLQLKRNRYTSEESSYQVNRGCARGHCGCTALEKYAYIITYGPGFLQRAVLITEAQSGGGNGATQEKLIKALPRN</sequence>
<name>Q4RM89_TETNG</name>
<dbReference type="EMBL" id="CAAE01015019">
    <property type="protein sequence ID" value="CAG10493.1"/>
    <property type="molecule type" value="Genomic_DNA"/>
</dbReference>
<accession>Q4RM89</accession>
<comment type="caution">
    <text evidence="1">The sequence shown here is derived from an EMBL/GenBank/DDBJ whole genome shotgun (WGS) entry which is preliminary data.</text>
</comment>
<gene>
    <name evidence="1" type="ORF">GSTENG00032154001</name>
</gene>
<reference evidence="1" key="2">
    <citation type="submission" date="2004-02" db="EMBL/GenBank/DDBJ databases">
        <authorList>
            <consortium name="Genoscope"/>
            <consortium name="Whitehead Institute Centre for Genome Research"/>
        </authorList>
    </citation>
    <scope>NUCLEOTIDE SEQUENCE</scope>
</reference>
<dbReference type="AlphaFoldDB" id="Q4RM89"/>
<proteinExistence type="predicted"/>